<feature type="compositionally biased region" description="Low complexity" evidence="1">
    <location>
        <begin position="39"/>
        <end position="71"/>
    </location>
</feature>
<protein>
    <recommendedName>
        <fullName evidence="4">DUF3299 domain-containing protein</fullName>
    </recommendedName>
</protein>
<reference evidence="2 3" key="1">
    <citation type="submission" date="2024-09" db="EMBL/GenBank/DDBJ databases">
        <authorList>
            <person name="Makale K.P.P."/>
            <person name="Makhzoum A."/>
            <person name="Rantong G."/>
            <person name="Rahube T.O."/>
        </authorList>
    </citation>
    <scope>NUCLEOTIDE SEQUENCE [LARGE SCALE GENOMIC DNA]</scope>
    <source>
        <strain evidence="2 3">KM_D13</strain>
    </source>
</reference>
<evidence type="ECO:0008006" key="4">
    <source>
        <dbReference type="Google" id="ProtNLM"/>
    </source>
</evidence>
<dbReference type="Proteomes" id="UP001575622">
    <property type="component" value="Unassembled WGS sequence"/>
</dbReference>
<sequence length="309" mass="30222">MRLEPRGMTALTVGLIAVTLLVPGCNQPVPLSSGGPVDSSVSAEASAPAAETSAAGVQPQQAGAGAEAAGAGEAGKAAQPAATADAGQAGGGQIAAAAQASASAGAVGSAAAVATVPAGTATAGEPASGSAAAPGGPQAAADAAAKGAPAAAGTEPPQEKPPAAEQAAAKQAKPETTKNIVKEAGKSPVLTFEDLYSEMTVRGVKLSDQVNQLAGKKVEMTGFMAPPLTAKVNFFVLTKVALTVCPFCSTDADWPADIVVVFMPKGKDVTPTEHQVKVTGTLSVGSQTDEETGFVSLIRINADSVEVLK</sequence>
<feature type="region of interest" description="Disordered" evidence="1">
    <location>
        <begin position="120"/>
        <end position="182"/>
    </location>
</feature>
<evidence type="ECO:0000256" key="1">
    <source>
        <dbReference type="SAM" id="MobiDB-lite"/>
    </source>
</evidence>
<evidence type="ECO:0000313" key="2">
    <source>
        <dbReference type="EMBL" id="MFB0843664.1"/>
    </source>
</evidence>
<dbReference type="RefSeq" id="WP_373952723.1">
    <property type="nucleotide sequence ID" value="NZ_JBHDLN010000007.1"/>
</dbReference>
<name>A0ABV4V0R2_9BACL</name>
<comment type="caution">
    <text evidence="2">The sequence shown here is derived from an EMBL/GenBank/DDBJ whole genome shotgun (WGS) entry which is preliminary data.</text>
</comment>
<accession>A0ABV4V0R2</accession>
<organism evidence="2 3">
    <name type="scientific">Paenibacillus oleatilyticus</name>
    <dbReference type="NCBI Taxonomy" id="2594886"/>
    <lineage>
        <taxon>Bacteria</taxon>
        <taxon>Bacillati</taxon>
        <taxon>Bacillota</taxon>
        <taxon>Bacilli</taxon>
        <taxon>Bacillales</taxon>
        <taxon>Paenibacillaceae</taxon>
        <taxon>Paenibacillus</taxon>
    </lineage>
</organism>
<dbReference type="EMBL" id="JBHDLN010000007">
    <property type="protein sequence ID" value="MFB0843664.1"/>
    <property type="molecule type" value="Genomic_DNA"/>
</dbReference>
<feature type="compositionally biased region" description="Basic and acidic residues" evidence="1">
    <location>
        <begin position="172"/>
        <end position="182"/>
    </location>
</feature>
<feature type="region of interest" description="Disordered" evidence="1">
    <location>
        <begin position="31"/>
        <end position="71"/>
    </location>
</feature>
<gene>
    <name evidence="2" type="ORF">ACEU3E_15900</name>
</gene>
<feature type="compositionally biased region" description="Low complexity" evidence="1">
    <location>
        <begin position="120"/>
        <end position="171"/>
    </location>
</feature>
<proteinExistence type="predicted"/>
<keyword evidence="3" id="KW-1185">Reference proteome</keyword>
<evidence type="ECO:0000313" key="3">
    <source>
        <dbReference type="Proteomes" id="UP001575622"/>
    </source>
</evidence>
<dbReference type="Gene3D" id="2.40.50.870">
    <property type="entry name" value="Protein of unknown function (DUF3299)"/>
    <property type="match status" value="1"/>
</dbReference>